<dbReference type="InterPro" id="IPR029463">
    <property type="entry name" value="Lys_MEP"/>
</dbReference>
<evidence type="ECO:0000313" key="11">
    <source>
        <dbReference type="RefSeq" id="WP_051377901.1"/>
    </source>
</evidence>
<reference evidence="11" key="3">
    <citation type="journal article" date="2001" name="Acta Crystallogr. D">
        <title>Structure of a new 'aspzincin' metalloendopeptidase from Grifola frondosa: implications for the catalytic mechanism and substrate specificity based on several different crystal forms.</title>
        <authorList>
            <person name="Hori T."/>
            <person name="Kumasaka T."/>
            <person name="Yamamoto M."/>
            <person name="Nonaka N."/>
            <person name="Tanaka N."/>
            <person name="Hashimoto Y."/>
            <person name="Ueki U."/>
            <person name="Takio K."/>
        </authorList>
    </citation>
    <scope>NUCLEOTIDE SEQUENCE</scope>
</reference>
<evidence type="ECO:0000256" key="8">
    <source>
        <dbReference type="SAM" id="SignalP"/>
    </source>
</evidence>
<dbReference type="InterPro" id="IPR034115">
    <property type="entry name" value="M35_peptidyl-Lys"/>
</dbReference>
<keyword evidence="5" id="KW-0378">Hydrolase</keyword>
<feature type="domain" description="Lysine-specific metallo-endopeptidase" evidence="9">
    <location>
        <begin position="222"/>
        <end position="355"/>
    </location>
</feature>
<dbReference type="RefSeq" id="WP_051377901.1">
    <property type="nucleotide sequence ID" value="NZ_AXWS01000007.1"/>
</dbReference>
<feature type="chain" id="PRO_5034122047" evidence="8">
    <location>
        <begin position="26"/>
        <end position="361"/>
    </location>
</feature>
<dbReference type="GO" id="GO:0006508">
    <property type="term" value="P:proteolysis"/>
    <property type="evidence" value="ECO:0007669"/>
    <property type="project" value="UniProtKB-KW"/>
</dbReference>
<dbReference type="GO" id="GO:0004222">
    <property type="term" value="F:metalloendopeptidase activity"/>
    <property type="evidence" value="ECO:0007669"/>
    <property type="project" value="InterPro"/>
</dbReference>
<evidence type="ECO:0000256" key="4">
    <source>
        <dbReference type="ARBA" id="ARBA00022723"/>
    </source>
</evidence>
<dbReference type="Gene3D" id="2.60.40.2970">
    <property type="match status" value="1"/>
</dbReference>
<name>A0A8B6X8U9_9BURK</name>
<keyword evidence="6" id="KW-0862">Zinc</keyword>
<feature type="signal peptide" evidence="8">
    <location>
        <begin position="1"/>
        <end position="25"/>
    </location>
</feature>
<reference evidence="11" key="4">
    <citation type="journal article" date="2001" name="Acta Crystallogr. D">
        <title>A quick solution: ab initio structure determination of a 19 kDa metalloproteinase using ACORN.</title>
        <authorList>
            <person name="McAuley K.E."/>
            <person name="Jia-Xing Y."/>
            <person name="Dodson E.J."/>
            <person name="Lehmbeck J."/>
            <person name="Ostergaard P.R."/>
            <person name="Wilson K.S."/>
        </authorList>
    </citation>
    <scope>NUCLEOTIDE SEQUENCE</scope>
</reference>
<dbReference type="PANTHER" id="PTHR37016:SF3">
    <property type="entry name" value="NEUTRAL PROTEASE 2-RELATED"/>
    <property type="match status" value="1"/>
</dbReference>
<evidence type="ECO:0000256" key="7">
    <source>
        <dbReference type="ARBA" id="ARBA00023049"/>
    </source>
</evidence>
<comment type="cofactor">
    <cofactor evidence="1">
        <name>Zn(2+)</name>
        <dbReference type="ChEBI" id="CHEBI:29105"/>
    </cofactor>
</comment>
<evidence type="ECO:0000259" key="9">
    <source>
        <dbReference type="SMART" id="SM01351"/>
    </source>
</evidence>
<reference evidence="11" key="2">
    <citation type="journal article" date="1999" name="Biochem. Biophys. Res. Commun.">
        <title>The lysine-specific proteinase from Armillaria mellea is a member of a novel class of metalloendopeptidases located in Basidiomycetes.</title>
        <authorList>
            <person name="Healy V."/>
            <person name="O'Connell J."/>
            <person name="McCarthy T.V."/>
            <person name="Doonan S."/>
        </authorList>
    </citation>
    <scope>NUCLEOTIDE SEQUENCE</scope>
</reference>
<dbReference type="SMART" id="SM01351">
    <property type="entry name" value="Aspzincin_M35"/>
    <property type="match status" value="1"/>
</dbReference>
<evidence type="ECO:0000256" key="6">
    <source>
        <dbReference type="ARBA" id="ARBA00022833"/>
    </source>
</evidence>
<dbReference type="Pfam" id="PF14521">
    <property type="entry name" value="Aspzincin_M35"/>
    <property type="match status" value="1"/>
</dbReference>
<sequence>MNKKIDHLGAAFALAFGLAASQASAGTAGLDVQLSTPGQMFKGTQDVPVTVTVTNNGAAPVRLLKWALPGAKAEGSMFVVKRDGQSVPYLGALYKRAAPTADDYVTLAPGEKVSAAVELSALFDLSQGGHYAISYKAVSAQLVAPAAPAGSTSKTVSPSFGSISSGALDVWMEASATPQAEAPMAACVAGGGITYLQCSSSRQGALITAVKSAYSMASNAQSYLSKMTGATTRYTTWWGSYSSAGRDQLKEHYANEITALTTKRLQFDCTCTEQNVYAYVYPSSPYRIYLCGAFWAAPNTGTDSRAGTLIHELSHFTVVAGTDDYAYGQDAAQSLAISNPTRARMNADSHEYFAENTPALP</sequence>
<evidence type="ECO:0000256" key="2">
    <source>
        <dbReference type="ARBA" id="ARBA00010279"/>
    </source>
</evidence>
<accession>A0A8B6X8U9</accession>
<protein>
    <submittedName>
        <fullName evidence="11">M35 family metallo-endopeptidase</fullName>
        <ecNumber evidence="11">3.4.24.-</ecNumber>
    </submittedName>
</protein>
<reference evidence="11" key="1">
    <citation type="journal article" date="1998" name="J. Biochem.">
        <title>Kinetic characterization of lysine-specific metalloendopeptidases from Grifola frondosa and Pleurotus ostreatus fruiting bodies.</title>
        <authorList>
            <person name="Nonaka T."/>
            <person name="Hashimoto Y."/>
            <person name="Takio K."/>
        </authorList>
    </citation>
    <scope>NUCLEOTIDE SEQUENCE</scope>
</reference>
<evidence type="ECO:0000256" key="5">
    <source>
        <dbReference type="ARBA" id="ARBA00022801"/>
    </source>
</evidence>
<keyword evidence="4" id="KW-0479">Metal-binding</keyword>
<proteinExistence type="inferred from homology"/>
<keyword evidence="7" id="KW-0482">Metalloprotease</keyword>
<organism evidence="10 11">
    <name type="scientific">Derxia gummosa DSM 723</name>
    <dbReference type="NCBI Taxonomy" id="1121388"/>
    <lineage>
        <taxon>Bacteria</taxon>
        <taxon>Pseudomonadati</taxon>
        <taxon>Pseudomonadota</taxon>
        <taxon>Betaproteobacteria</taxon>
        <taxon>Burkholderiales</taxon>
        <taxon>Alcaligenaceae</taxon>
        <taxon>Derxia</taxon>
    </lineage>
</organism>
<evidence type="ECO:0000256" key="1">
    <source>
        <dbReference type="ARBA" id="ARBA00001947"/>
    </source>
</evidence>
<keyword evidence="3" id="KW-0645">Protease</keyword>
<dbReference type="Proteomes" id="UP000675920">
    <property type="component" value="Unplaced"/>
</dbReference>
<reference evidence="11" key="5">
    <citation type="submission" date="2025-08" db="UniProtKB">
        <authorList>
            <consortium name="RefSeq"/>
        </authorList>
    </citation>
    <scope>IDENTIFICATION</scope>
</reference>
<dbReference type="AlphaFoldDB" id="A0A8B6X8U9"/>
<dbReference type="InterPro" id="IPR050414">
    <property type="entry name" value="Fungal_M35_metalloproteases"/>
</dbReference>
<evidence type="ECO:0000313" key="10">
    <source>
        <dbReference type="Proteomes" id="UP000675920"/>
    </source>
</evidence>
<dbReference type="SUPFAM" id="SSF55486">
    <property type="entry name" value="Metalloproteases ('zincins'), catalytic domain"/>
    <property type="match status" value="1"/>
</dbReference>
<dbReference type="CDD" id="cd11306">
    <property type="entry name" value="M35_peptidyl-Lys"/>
    <property type="match status" value="1"/>
</dbReference>
<dbReference type="Gene3D" id="3.40.390.10">
    <property type="entry name" value="Collagenase (Catalytic Domain)"/>
    <property type="match status" value="1"/>
</dbReference>
<evidence type="ECO:0000256" key="3">
    <source>
        <dbReference type="ARBA" id="ARBA00022670"/>
    </source>
</evidence>
<dbReference type="GO" id="GO:0046872">
    <property type="term" value="F:metal ion binding"/>
    <property type="evidence" value="ECO:0007669"/>
    <property type="project" value="UniProtKB-KW"/>
</dbReference>
<keyword evidence="10" id="KW-1185">Reference proteome</keyword>
<keyword evidence="8" id="KW-0732">Signal</keyword>
<comment type="similarity">
    <text evidence="2">Belongs to the peptidase M35 family.</text>
</comment>
<dbReference type="OrthoDB" id="7649992at2"/>
<dbReference type="PANTHER" id="PTHR37016">
    <property type="match status" value="1"/>
</dbReference>
<dbReference type="InterPro" id="IPR024079">
    <property type="entry name" value="MetalloPept_cat_dom_sf"/>
</dbReference>
<dbReference type="EC" id="3.4.24.-" evidence="11"/>